<dbReference type="PANTHER" id="PTHR18063">
    <property type="entry name" value="NF-E2 INDUCIBLE PROTEIN"/>
    <property type="match status" value="1"/>
</dbReference>
<reference evidence="3 4" key="1">
    <citation type="submission" date="2020-03" db="EMBL/GenBank/DDBJ databases">
        <title>FDA dAtabase for Regulatory Grade micrObial Sequences (FDA-ARGOS): Supporting development and validation of Infectious Disease Dx tests.</title>
        <authorList>
            <person name="Campos J."/>
            <person name="Goldberg B."/>
            <person name="Tallon L."/>
            <person name="Sadzewicz L."/>
            <person name="Vavikolanu K."/>
            <person name="Mehta A."/>
            <person name="Aluvathingal J."/>
            <person name="Nadendla S."/>
            <person name="Nandy P."/>
            <person name="Geyer C."/>
            <person name="Yan Y."/>
            <person name="Sichtig H."/>
        </authorList>
    </citation>
    <scope>NUCLEOTIDE SEQUENCE [LARGE SCALE GENOMIC DNA]</scope>
    <source>
        <strain evidence="3 4">FDAARGOS_656</strain>
    </source>
</reference>
<protein>
    <recommendedName>
        <fullName evidence="2">MINDY deubiquitinase domain-containing protein</fullName>
    </recommendedName>
</protein>
<dbReference type="Proteomes" id="UP000536275">
    <property type="component" value="Unassembled WGS sequence"/>
</dbReference>
<dbReference type="EMBL" id="JABWAD010000060">
    <property type="protein sequence ID" value="KAF6063814.1"/>
    <property type="molecule type" value="Genomic_DNA"/>
</dbReference>
<dbReference type="GO" id="GO:0071108">
    <property type="term" value="P:protein K48-linked deubiquitination"/>
    <property type="evidence" value="ECO:0007669"/>
    <property type="project" value="TreeGrafter"/>
</dbReference>
<evidence type="ECO:0000256" key="1">
    <source>
        <dbReference type="SAM" id="MobiDB-lite"/>
    </source>
</evidence>
<feature type="compositionally biased region" description="Polar residues" evidence="1">
    <location>
        <begin position="10"/>
        <end position="22"/>
    </location>
</feature>
<dbReference type="PANTHER" id="PTHR18063:SF6">
    <property type="entry name" value="UBIQUITIN CARBOXYL-TERMINAL HYDROLASE"/>
    <property type="match status" value="1"/>
</dbReference>
<proteinExistence type="predicted"/>
<comment type="caution">
    <text evidence="3">The sequence shown here is derived from an EMBL/GenBank/DDBJ whole genome shotgun (WGS) entry which is preliminary data.</text>
</comment>
<dbReference type="GO" id="GO:0071944">
    <property type="term" value="C:cell periphery"/>
    <property type="evidence" value="ECO:0007669"/>
    <property type="project" value="TreeGrafter"/>
</dbReference>
<dbReference type="GO" id="GO:0004843">
    <property type="term" value="F:cysteine-type deubiquitinase activity"/>
    <property type="evidence" value="ECO:0007669"/>
    <property type="project" value="InterPro"/>
</dbReference>
<feature type="domain" description="MINDY deubiquitinase" evidence="2">
    <location>
        <begin position="42"/>
        <end position="91"/>
    </location>
</feature>
<dbReference type="InterPro" id="IPR007518">
    <property type="entry name" value="MINDY"/>
</dbReference>
<dbReference type="AlphaFoldDB" id="A0A8H6F0Y8"/>
<feature type="region of interest" description="Disordered" evidence="1">
    <location>
        <begin position="9"/>
        <end position="38"/>
    </location>
</feature>
<dbReference type="Pfam" id="PF04424">
    <property type="entry name" value="MINDY_DUB"/>
    <property type="match status" value="1"/>
</dbReference>
<dbReference type="InterPro" id="IPR033979">
    <property type="entry name" value="MINDY_domain"/>
</dbReference>
<evidence type="ECO:0000259" key="2">
    <source>
        <dbReference type="Pfam" id="PF04424"/>
    </source>
</evidence>
<name>A0A8H6F0Y8_CANAX</name>
<accession>A0A8H6F0Y8</accession>
<dbReference type="GO" id="GO:1990380">
    <property type="term" value="F:K48-linked deubiquitinase activity"/>
    <property type="evidence" value="ECO:0007669"/>
    <property type="project" value="InterPro"/>
</dbReference>
<organism evidence="3 4">
    <name type="scientific">Candida albicans</name>
    <name type="common">Yeast</name>
    <dbReference type="NCBI Taxonomy" id="5476"/>
    <lineage>
        <taxon>Eukaryota</taxon>
        <taxon>Fungi</taxon>
        <taxon>Dikarya</taxon>
        <taxon>Ascomycota</taxon>
        <taxon>Saccharomycotina</taxon>
        <taxon>Pichiomycetes</taxon>
        <taxon>Debaryomycetaceae</taxon>
        <taxon>Candida/Lodderomyces clade</taxon>
        <taxon>Candida</taxon>
    </lineage>
</organism>
<gene>
    <name evidence="3" type="ORF">FOB64_005426</name>
</gene>
<evidence type="ECO:0000313" key="3">
    <source>
        <dbReference type="EMBL" id="KAF6063814.1"/>
    </source>
</evidence>
<dbReference type="GO" id="GO:0016807">
    <property type="term" value="F:cysteine-type carboxypeptidase activity"/>
    <property type="evidence" value="ECO:0007669"/>
    <property type="project" value="TreeGrafter"/>
</dbReference>
<feature type="compositionally biased region" description="Low complexity" evidence="1">
    <location>
        <begin position="23"/>
        <end position="38"/>
    </location>
</feature>
<evidence type="ECO:0000313" key="4">
    <source>
        <dbReference type="Proteomes" id="UP000536275"/>
    </source>
</evidence>
<dbReference type="GO" id="GO:0005829">
    <property type="term" value="C:cytosol"/>
    <property type="evidence" value="ECO:0007669"/>
    <property type="project" value="TreeGrafter"/>
</dbReference>
<sequence>MVEDSILLVDNSQPVESSYSTNPPVASGSTSSSRPTPTDTVQFPIKLINWSLDPQNQTIITTPILLQEINGPCPLIALCNTLLLNNDIRTNSFISDEGEDEDKGVDQLKFEALNNFKTNIINKYHSLGKIDLQQEILNMIWQHNYLNYLN</sequence>